<evidence type="ECO:0000313" key="1">
    <source>
        <dbReference type="EMBL" id="MDM1074343.1"/>
    </source>
</evidence>
<sequence length="106" mass="12267">MNKIKINLDKSNLNAIVYILMNFEIPVEASNFAFKALLSICEDVCIKLEKKAITERKNTKNFNISLKYFEAFALENVLRLFLDQNNEEHYILNSARLVANQINAKL</sequence>
<dbReference type="Proteomes" id="UP001170959">
    <property type="component" value="Unassembled WGS sequence"/>
</dbReference>
<dbReference type="RefSeq" id="WP_280038216.1">
    <property type="nucleotide sequence ID" value="NZ_JACAGJ010000018.1"/>
</dbReference>
<gene>
    <name evidence="1" type="ORF">HX001_17810</name>
</gene>
<dbReference type="EMBL" id="JACAGJ010000018">
    <property type="protein sequence ID" value="MDM1074343.1"/>
    <property type="molecule type" value="Genomic_DNA"/>
</dbReference>
<protein>
    <submittedName>
        <fullName evidence="1">Uncharacterized protein</fullName>
    </submittedName>
</protein>
<evidence type="ECO:0000313" key="2">
    <source>
        <dbReference type="Proteomes" id="UP001170959"/>
    </source>
</evidence>
<proteinExistence type="predicted"/>
<comment type="caution">
    <text evidence="1">The sequence shown here is derived from an EMBL/GenBank/DDBJ whole genome shotgun (WGS) entry which is preliminary data.</text>
</comment>
<accession>A0AAJ1QHY0</accession>
<dbReference type="AlphaFoldDB" id="A0AAJ1QHY0"/>
<name>A0AAJ1QHY0_9FLAO</name>
<organism evidence="1 2">
    <name type="scientific">Empedobacter brevis</name>
    <dbReference type="NCBI Taxonomy" id="247"/>
    <lineage>
        <taxon>Bacteria</taxon>
        <taxon>Pseudomonadati</taxon>
        <taxon>Bacteroidota</taxon>
        <taxon>Flavobacteriia</taxon>
        <taxon>Flavobacteriales</taxon>
        <taxon>Weeksellaceae</taxon>
        <taxon>Empedobacter</taxon>
    </lineage>
</organism>
<reference evidence="1" key="1">
    <citation type="submission" date="2020-06" db="EMBL/GenBank/DDBJ databases">
        <authorList>
            <person name="Dong N."/>
        </authorList>
    </citation>
    <scope>NUCLEOTIDE SEQUENCE</scope>
    <source>
        <strain evidence="1">R655-4</strain>
    </source>
</reference>
<reference evidence="1" key="2">
    <citation type="journal article" date="2022" name="Sci. Total Environ.">
        <title>Prevalence, transmission, and molecular epidemiology of tet(X)-positive bacteria among humans, animals, and environmental niches in China: An epidemiological, and genomic-based study.</title>
        <authorList>
            <person name="Dong N."/>
            <person name="Zeng Y."/>
            <person name="Cai C."/>
            <person name="Sun C."/>
            <person name="Lu J."/>
            <person name="Liu C."/>
            <person name="Zhou H."/>
            <person name="Sun Q."/>
            <person name="Shu L."/>
            <person name="Wang H."/>
            <person name="Wang Y."/>
            <person name="Wang S."/>
            <person name="Wu C."/>
            <person name="Chan E.W."/>
            <person name="Chen G."/>
            <person name="Shen Z."/>
            <person name="Chen S."/>
            <person name="Zhang R."/>
        </authorList>
    </citation>
    <scope>NUCLEOTIDE SEQUENCE</scope>
    <source>
        <strain evidence="1">R655-4</strain>
    </source>
</reference>